<dbReference type="InterPro" id="IPR020095">
    <property type="entry name" value="PsdUridine_synth_TruA_C"/>
</dbReference>
<evidence type="ECO:0000256" key="6">
    <source>
        <dbReference type="PIRSR" id="PIRSR001430-2"/>
    </source>
</evidence>
<dbReference type="SUPFAM" id="SSF55120">
    <property type="entry name" value="Pseudouridine synthase"/>
    <property type="match status" value="1"/>
</dbReference>
<dbReference type="Pfam" id="PF01416">
    <property type="entry name" value="PseudoU_synth_1"/>
    <property type="match status" value="2"/>
</dbReference>
<dbReference type="GO" id="GO:0031119">
    <property type="term" value="P:tRNA pseudouridine synthesis"/>
    <property type="evidence" value="ECO:0007669"/>
    <property type="project" value="UniProtKB-UniRule"/>
</dbReference>
<dbReference type="AlphaFoldDB" id="A0A9D2Q6R3"/>
<dbReference type="InterPro" id="IPR001406">
    <property type="entry name" value="PsdUridine_synth_TruA"/>
</dbReference>
<comment type="function">
    <text evidence="4">Formation of pseudouridine at positions 38, 39 and 40 in the anticodon stem and loop of transfer RNAs.</text>
</comment>
<evidence type="ECO:0000256" key="8">
    <source>
        <dbReference type="SAM" id="MobiDB-lite"/>
    </source>
</evidence>
<dbReference type="InterPro" id="IPR020094">
    <property type="entry name" value="TruA/RsuA/RluB/E/F_N"/>
</dbReference>
<evidence type="ECO:0000313" key="11">
    <source>
        <dbReference type="Proteomes" id="UP000823902"/>
    </source>
</evidence>
<dbReference type="HAMAP" id="MF_00171">
    <property type="entry name" value="TruA"/>
    <property type="match status" value="1"/>
</dbReference>
<evidence type="ECO:0000256" key="2">
    <source>
        <dbReference type="ARBA" id="ARBA00022694"/>
    </source>
</evidence>
<dbReference type="EMBL" id="DWVY01000012">
    <property type="protein sequence ID" value="HJC73889.1"/>
    <property type="molecule type" value="Genomic_DNA"/>
</dbReference>
<organism evidence="10 11">
    <name type="scientific">Candidatus Mediterraneibacter faecavium</name>
    <dbReference type="NCBI Taxonomy" id="2838668"/>
    <lineage>
        <taxon>Bacteria</taxon>
        <taxon>Bacillati</taxon>
        <taxon>Bacillota</taxon>
        <taxon>Clostridia</taxon>
        <taxon>Lachnospirales</taxon>
        <taxon>Lachnospiraceae</taxon>
        <taxon>Mediterraneibacter</taxon>
    </lineage>
</organism>
<reference evidence="10" key="1">
    <citation type="journal article" date="2021" name="PeerJ">
        <title>Extensive microbial diversity within the chicken gut microbiome revealed by metagenomics and culture.</title>
        <authorList>
            <person name="Gilroy R."/>
            <person name="Ravi A."/>
            <person name="Getino M."/>
            <person name="Pursley I."/>
            <person name="Horton D.L."/>
            <person name="Alikhan N.F."/>
            <person name="Baker D."/>
            <person name="Gharbi K."/>
            <person name="Hall N."/>
            <person name="Watson M."/>
            <person name="Adriaenssens E.M."/>
            <person name="Foster-Nyarko E."/>
            <person name="Jarju S."/>
            <person name="Secka A."/>
            <person name="Antonio M."/>
            <person name="Oren A."/>
            <person name="Chaudhuri R.R."/>
            <person name="La Ragione R."/>
            <person name="Hildebrand F."/>
            <person name="Pallen M.J."/>
        </authorList>
    </citation>
    <scope>NUCLEOTIDE SEQUENCE</scope>
    <source>
        <strain evidence="10">CHK196-7946</strain>
    </source>
</reference>
<keyword evidence="2 4" id="KW-0819">tRNA processing</keyword>
<dbReference type="PANTHER" id="PTHR11142">
    <property type="entry name" value="PSEUDOURIDYLATE SYNTHASE"/>
    <property type="match status" value="1"/>
</dbReference>
<dbReference type="EC" id="5.4.99.12" evidence="4"/>
<protein>
    <recommendedName>
        <fullName evidence="4">tRNA pseudouridine synthase A</fullName>
        <ecNumber evidence="4">5.4.99.12</ecNumber>
    </recommendedName>
    <alternativeName>
        <fullName evidence="4">tRNA pseudouridine(38-40) synthase</fullName>
    </alternativeName>
    <alternativeName>
        <fullName evidence="4">tRNA pseudouridylate synthase I</fullName>
    </alternativeName>
    <alternativeName>
        <fullName evidence="4">tRNA-uridine isomerase I</fullName>
    </alternativeName>
</protein>
<evidence type="ECO:0000256" key="3">
    <source>
        <dbReference type="ARBA" id="ARBA00023235"/>
    </source>
</evidence>
<dbReference type="GO" id="GO:0160147">
    <property type="term" value="F:tRNA pseudouridine(38-40) synthase activity"/>
    <property type="evidence" value="ECO:0007669"/>
    <property type="project" value="UniProtKB-EC"/>
</dbReference>
<feature type="active site" description="Nucleophile" evidence="4 5">
    <location>
        <position position="52"/>
    </location>
</feature>
<comment type="similarity">
    <text evidence="1 4 7">Belongs to the tRNA pseudouridine synthase TruA family.</text>
</comment>
<comment type="caution">
    <text evidence="10">The sequence shown here is derived from an EMBL/GenBank/DDBJ whole genome shotgun (WGS) entry which is preliminary data.</text>
</comment>
<comment type="caution">
    <text evidence="4">Lacks conserved residue(s) required for the propagation of feature annotation.</text>
</comment>
<comment type="subunit">
    <text evidence="4">Homodimer.</text>
</comment>
<proteinExistence type="inferred from homology"/>
<dbReference type="Gene3D" id="3.30.70.660">
    <property type="entry name" value="Pseudouridine synthase I, catalytic domain, C-terminal subdomain"/>
    <property type="match status" value="1"/>
</dbReference>
<feature type="binding site" evidence="4 6">
    <location>
        <position position="110"/>
    </location>
    <ligand>
        <name>substrate</name>
    </ligand>
</feature>
<name>A0A9D2Q6R3_9FIRM</name>
<sequence>MRRIKFTVAYDGTDYCGWQIQPNGITVEEVLNRALSRLTREEIRVTGASRTDAGVHARGNVAVFDTSSSIPPERFAYAVNALLPEDIAVVSSEEVPESWHPRYQTSVKTYEYRILNREMPDPLRRKYTWHVSFPLDIDKMREAAEYLKGEHDFRSFCSIHTGAKTTVRTVYALDIEKTGDEIVIRISGNGFLYNMVRIIAGTLAEAGRGFRAPDSVKKILEAEEREKSGATAPPQGLVLDSIRYGEAP</sequence>
<dbReference type="CDD" id="cd02570">
    <property type="entry name" value="PseudoU_synth_EcTruA"/>
    <property type="match status" value="1"/>
</dbReference>
<dbReference type="FunFam" id="3.30.70.580:FF:000001">
    <property type="entry name" value="tRNA pseudouridine synthase A"/>
    <property type="match status" value="1"/>
</dbReference>
<evidence type="ECO:0000256" key="5">
    <source>
        <dbReference type="PIRSR" id="PIRSR001430-1"/>
    </source>
</evidence>
<comment type="catalytic activity">
    <reaction evidence="4 7">
        <text>uridine(38/39/40) in tRNA = pseudouridine(38/39/40) in tRNA</text>
        <dbReference type="Rhea" id="RHEA:22376"/>
        <dbReference type="Rhea" id="RHEA-COMP:10085"/>
        <dbReference type="Rhea" id="RHEA-COMP:10087"/>
        <dbReference type="ChEBI" id="CHEBI:65314"/>
        <dbReference type="ChEBI" id="CHEBI:65315"/>
        <dbReference type="EC" id="5.4.99.12"/>
    </reaction>
</comment>
<evidence type="ECO:0000313" key="10">
    <source>
        <dbReference type="EMBL" id="HJC73889.1"/>
    </source>
</evidence>
<dbReference type="PANTHER" id="PTHR11142:SF0">
    <property type="entry name" value="TRNA PSEUDOURIDINE SYNTHASE-LIKE 1"/>
    <property type="match status" value="1"/>
</dbReference>
<feature type="domain" description="Pseudouridine synthase I TruA alpha/beta" evidence="9">
    <location>
        <begin position="143"/>
        <end position="244"/>
    </location>
</feature>
<dbReference type="PIRSF" id="PIRSF001430">
    <property type="entry name" value="tRNA_psdUrid_synth"/>
    <property type="match status" value="1"/>
</dbReference>
<dbReference type="Proteomes" id="UP000823902">
    <property type="component" value="Unassembled WGS sequence"/>
</dbReference>
<dbReference type="Gene3D" id="3.30.70.580">
    <property type="entry name" value="Pseudouridine synthase I, catalytic domain, N-terminal subdomain"/>
    <property type="match status" value="1"/>
</dbReference>
<evidence type="ECO:0000256" key="1">
    <source>
        <dbReference type="ARBA" id="ARBA00009375"/>
    </source>
</evidence>
<feature type="domain" description="Pseudouridine synthase I TruA alpha/beta" evidence="9">
    <location>
        <begin position="8"/>
        <end position="104"/>
    </location>
</feature>
<evidence type="ECO:0000256" key="7">
    <source>
        <dbReference type="RuleBase" id="RU003792"/>
    </source>
</evidence>
<evidence type="ECO:0000259" key="9">
    <source>
        <dbReference type="Pfam" id="PF01416"/>
    </source>
</evidence>
<dbReference type="NCBIfam" id="TIGR00071">
    <property type="entry name" value="hisT_truA"/>
    <property type="match status" value="1"/>
</dbReference>
<dbReference type="InterPro" id="IPR020097">
    <property type="entry name" value="PsdUridine_synth_TruA_a/b_dom"/>
</dbReference>
<feature type="region of interest" description="Disordered" evidence="8">
    <location>
        <begin position="223"/>
        <end position="248"/>
    </location>
</feature>
<keyword evidence="3 4" id="KW-0413">Isomerase</keyword>
<accession>A0A9D2Q6R3</accession>
<dbReference type="InterPro" id="IPR020103">
    <property type="entry name" value="PsdUridine_synth_cat_dom_sf"/>
</dbReference>
<gene>
    <name evidence="4 10" type="primary">truA</name>
    <name evidence="10" type="ORF">H9697_02910</name>
</gene>
<evidence type="ECO:0000256" key="4">
    <source>
        <dbReference type="HAMAP-Rule" id="MF_00171"/>
    </source>
</evidence>
<dbReference type="GO" id="GO:0003723">
    <property type="term" value="F:RNA binding"/>
    <property type="evidence" value="ECO:0007669"/>
    <property type="project" value="InterPro"/>
</dbReference>
<reference evidence="10" key="2">
    <citation type="submission" date="2021-04" db="EMBL/GenBank/DDBJ databases">
        <authorList>
            <person name="Gilroy R."/>
        </authorList>
    </citation>
    <scope>NUCLEOTIDE SEQUENCE</scope>
    <source>
        <strain evidence="10">CHK196-7946</strain>
    </source>
</reference>